<evidence type="ECO:0000313" key="2">
    <source>
        <dbReference type="Proteomes" id="UP000199574"/>
    </source>
</evidence>
<organism evidence="1 2">
    <name type="scientific">Maribacter dokdonensis</name>
    <dbReference type="NCBI Taxonomy" id="320912"/>
    <lineage>
        <taxon>Bacteria</taxon>
        <taxon>Pseudomonadati</taxon>
        <taxon>Bacteroidota</taxon>
        <taxon>Flavobacteriia</taxon>
        <taxon>Flavobacteriales</taxon>
        <taxon>Flavobacteriaceae</taxon>
        <taxon>Maribacter</taxon>
    </lineage>
</organism>
<name>A0ABY0V0N6_9FLAO</name>
<dbReference type="RefSeq" id="WP_091608806.1">
    <property type="nucleotide sequence ID" value="NZ_LT629754.1"/>
</dbReference>
<accession>A0ABY0V0N6</accession>
<reference evidence="1 2" key="1">
    <citation type="submission" date="2016-10" db="EMBL/GenBank/DDBJ databases">
        <authorList>
            <person name="Varghese N."/>
            <person name="Submissions S."/>
        </authorList>
    </citation>
    <scope>NUCLEOTIDE SEQUENCE [LARGE SCALE GENOMIC DNA]</scope>
    <source>
        <strain evidence="1 2">MAR_2009_60</strain>
    </source>
</reference>
<proteinExistence type="predicted"/>
<sequence length="138" mass="15899">MLEFIENLADQNEWFFDYGRADFLNLTDKEHDDKVLLLLDPLQHSPVFTEHGTRSAVNWSGSFLLCKSSSYNEKDYRTRYEKYIKPVINEALSKIEKSVRCSGVYSFTNLNVIEIVNSDALDFNVDGLLVSFTISEDV</sequence>
<protein>
    <submittedName>
        <fullName evidence="1">Uncharacterized protein</fullName>
    </submittedName>
</protein>
<dbReference type="Proteomes" id="UP000199574">
    <property type="component" value="Chromosome I"/>
</dbReference>
<evidence type="ECO:0000313" key="1">
    <source>
        <dbReference type="EMBL" id="SDT47587.1"/>
    </source>
</evidence>
<gene>
    <name evidence="1" type="ORF">SAMN05192545_3940</name>
</gene>
<dbReference type="GeneID" id="90594431"/>
<keyword evidence="2" id="KW-1185">Reference proteome</keyword>
<dbReference type="EMBL" id="LT629754">
    <property type="protein sequence ID" value="SDT47587.1"/>
    <property type="molecule type" value="Genomic_DNA"/>
</dbReference>